<dbReference type="InterPro" id="IPR003593">
    <property type="entry name" value="AAA+_ATPase"/>
</dbReference>
<accession>A0A927YLK1</accession>
<evidence type="ECO:0000313" key="4">
    <source>
        <dbReference type="EMBL" id="MBE5919725.1"/>
    </source>
</evidence>
<keyword evidence="2" id="KW-0067">ATP-binding</keyword>
<dbReference type="GO" id="GO:0003678">
    <property type="term" value="F:DNA helicase activity"/>
    <property type="evidence" value="ECO:0007669"/>
    <property type="project" value="UniProtKB-ARBA"/>
</dbReference>
<evidence type="ECO:0000313" key="5">
    <source>
        <dbReference type="Proteomes" id="UP000766246"/>
    </source>
</evidence>
<dbReference type="InterPro" id="IPR027785">
    <property type="entry name" value="UvrD-like_helicase_C"/>
</dbReference>
<dbReference type="InterPro" id="IPR027417">
    <property type="entry name" value="P-loop_NTPase"/>
</dbReference>
<keyword evidence="1" id="KW-0547">Nucleotide-binding</keyword>
<gene>
    <name evidence="4" type="ORF">E7272_07745</name>
</gene>
<dbReference type="AlphaFoldDB" id="A0A927YLK1"/>
<dbReference type="SUPFAM" id="SSF52540">
    <property type="entry name" value="P-loop containing nucleoside triphosphate hydrolases"/>
    <property type="match status" value="2"/>
</dbReference>
<comment type="caution">
    <text evidence="4">The sequence shown here is derived from an EMBL/GenBank/DDBJ whole genome shotgun (WGS) entry which is preliminary data.</text>
</comment>
<dbReference type="PANTHER" id="PTHR43788:SF6">
    <property type="entry name" value="DNA HELICASE B"/>
    <property type="match status" value="1"/>
</dbReference>
<reference evidence="4" key="1">
    <citation type="submission" date="2019-04" db="EMBL/GenBank/DDBJ databases">
        <title>Evolution of Biomass-Degrading Anaerobic Consortia Revealed by Metagenomics.</title>
        <authorList>
            <person name="Peng X."/>
        </authorList>
    </citation>
    <scope>NUCLEOTIDE SEQUENCE</scope>
    <source>
        <strain evidence="4">SIG311</strain>
    </source>
</reference>
<organism evidence="4 5">
    <name type="scientific">Pseudobutyrivibrio ruminis</name>
    <dbReference type="NCBI Taxonomy" id="46206"/>
    <lineage>
        <taxon>Bacteria</taxon>
        <taxon>Bacillati</taxon>
        <taxon>Bacillota</taxon>
        <taxon>Clostridia</taxon>
        <taxon>Lachnospirales</taxon>
        <taxon>Lachnospiraceae</taxon>
        <taxon>Pseudobutyrivibrio</taxon>
    </lineage>
</organism>
<dbReference type="CDD" id="cd18809">
    <property type="entry name" value="SF1_C_RecD"/>
    <property type="match status" value="1"/>
</dbReference>
<dbReference type="Proteomes" id="UP000766246">
    <property type="component" value="Unassembled WGS sequence"/>
</dbReference>
<feature type="domain" description="AAA+ ATPase" evidence="3">
    <location>
        <begin position="120"/>
        <end position="350"/>
    </location>
</feature>
<evidence type="ECO:0000259" key="3">
    <source>
        <dbReference type="SMART" id="SM00382"/>
    </source>
</evidence>
<dbReference type="SMART" id="SM00382">
    <property type="entry name" value="AAA"/>
    <property type="match status" value="1"/>
</dbReference>
<evidence type="ECO:0000256" key="2">
    <source>
        <dbReference type="ARBA" id="ARBA00022840"/>
    </source>
</evidence>
<dbReference type="InterPro" id="IPR050534">
    <property type="entry name" value="Coronavir_polyprotein_1ab"/>
</dbReference>
<sequence length="504" mass="56529">MANNRLAAQIVGNVCKDNSSPWVTREQLENYTKKNGGNIIDIMSAAKEKLIVSANGLYTTKELHVMENSICEELLRIHYEYPLQQVEEKAILKLISDYEKENAPIKFDFIQKQAVVTAVNNRVSVLTGGPGTGKTTVISCISYCLRRIHKTIGIVYSAPTSMAASRLAEATGEDAVTVHKYFGITPNGLVKNTFCQDVLIIDEMSFLDMITLSQVLSNIESKTRLILCGDPHQLPSVGIGRCFKDIVDSNVLPITKLIKTFRQEEGSLLLKNIKLVKRGEIELEKGTDFHPVQISRDMETREIEKRILKIYLGAVKAKGIENVKLIVPTNNTPIGTKNLNKHIQHLLNPDGVPFKCKLYGEEVMYKVGDPVVQKKNQEYANNGEIGYVTAVSSTSLTVKYKNGENIYTKETIEELELGYAITVHKSQGSEAEVVISVCLKEHTRLFNRNFLFTAISRSKKQHVIIYHEAALKECLSKDAYNNRYSRLGHKLYVLNSRYKLAIAS</sequence>
<proteinExistence type="predicted"/>
<dbReference type="Pfam" id="PF13538">
    <property type="entry name" value="UvrD_C_2"/>
    <property type="match status" value="1"/>
</dbReference>
<protein>
    <recommendedName>
        <fullName evidence="3">AAA+ ATPase domain-containing protein</fullName>
    </recommendedName>
</protein>
<dbReference type="CDD" id="cd17933">
    <property type="entry name" value="DEXSc_RecD-like"/>
    <property type="match status" value="1"/>
</dbReference>
<dbReference type="Gene3D" id="2.30.30.940">
    <property type="match status" value="1"/>
</dbReference>
<name>A0A927YLK1_9FIRM</name>
<dbReference type="EMBL" id="SVER01000017">
    <property type="protein sequence ID" value="MBE5919725.1"/>
    <property type="molecule type" value="Genomic_DNA"/>
</dbReference>
<evidence type="ECO:0000256" key="1">
    <source>
        <dbReference type="ARBA" id="ARBA00022741"/>
    </source>
</evidence>
<dbReference type="GO" id="GO:0005524">
    <property type="term" value="F:ATP binding"/>
    <property type="evidence" value="ECO:0007669"/>
    <property type="project" value="UniProtKB-KW"/>
</dbReference>
<dbReference type="PANTHER" id="PTHR43788">
    <property type="entry name" value="DNA2/NAM7 HELICASE FAMILY MEMBER"/>
    <property type="match status" value="1"/>
</dbReference>
<dbReference type="Gene3D" id="3.40.50.300">
    <property type="entry name" value="P-loop containing nucleotide triphosphate hydrolases"/>
    <property type="match status" value="2"/>
</dbReference>
<dbReference type="Pfam" id="PF13245">
    <property type="entry name" value="AAA_19"/>
    <property type="match status" value="1"/>
</dbReference>